<dbReference type="SUPFAM" id="SSF51445">
    <property type="entry name" value="(Trans)glycosidases"/>
    <property type="match status" value="1"/>
</dbReference>
<dbReference type="GO" id="GO:1990904">
    <property type="term" value="C:ribonucleoprotein complex"/>
    <property type="evidence" value="ECO:0007669"/>
    <property type="project" value="UniProtKB-KW"/>
</dbReference>
<evidence type="ECO:0000256" key="13">
    <source>
        <dbReference type="ARBA" id="ARBA00022980"/>
    </source>
</evidence>
<evidence type="ECO:0000259" key="23">
    <source>
        <dbReference type="Pfam" id="PF01301"/>
    </source>
</evidence>
<evidence type="ECO:0000256" key="20">
    <source>
        <dbReference type="RuleBase" id="RU000582"/>
    </source>
</evidence>
<feature type="transmembrane region" description="Helical" evidence="22">
    <location>
        <begin position="140"/>
        <end position="162"/>
    </location>
</feature>
<evidence type="ECO:0000256" key="12">
    <source>
        <dbReference type="ARBA" id="ARBA00022946"/>
    </source>
</evidence>
<dbReference type="PROSITE" id="PS00574">
    <property type="entry name" value="FATTY_ACID_DESATUR_2"/>
    <property type="match status" value="1"/>
</dbReference>
<keyword evidence="8 20" id="KW-0150">Chloroplast</keyword>
<comment type="similarity">
    <text evidence="4 20">Belongs to the fatty acid desaturase type 2 family.</text>
</comment>
<keyword evidence="13 21" id="KW-0689">Ribosomal protein</keyword>
<dbReference type="InterPro" id="IPR005803">
    <property type="entry name" value="FADS-2_CS"/>
</dbReference>
<comment type="pathway">
    <text evidence="3">Lipid metabolism; fatty acid metabolism.</text>
</comment>
<evidence type="ECO:0000256" key="2">
    <source>
        <dbReference type="ARBA" id="ARBA00004229"/>
    </source>
</evidence>
<dbReference type="OrthoDB" id="416470at2759"/>
<dbReference type="SUPFAM" id="SSF54843">
    <property type="entry name" value="Ribosomal protein L22"/>
    <property type="match status" value="1"/>
</dbReference>
<evidence type="ECO:0000256" key="16">
    <source>
        <dbReference type="ARBA" id="ARBA00023098"/>
    </source>
</evidence>
<dbReference type="Gene3D" id="3.20.20.80">
    <property type="entry name" value="Glycosidases"/>
    <property type="match status" value="2"/>
</dbReference>
<evidence type="ECO:0000256" key="19">
    <source>
        <dbReference type="ARBA" id="ARBA00049304"/>
    </source>
</evidence>
<keyword evidence="16" id="KW-0443">Lipid metabolism</keyword>
<dbReference type="GO" id="GO:0006633">
    <property type="term" value="P:fatty acid biosynthetic process"/>
    <property type="evidence" value="ECO:0007669"/>
    <property type="project" value="UniProtKB-KW"/>
</dbReference>
<evidence type="ECO:0000256" key="5">
    <source>
        <dbReference type="ARBA" id="ARBA00009451"/>
    </source>
</evidence>
<protein>
    <recommendedName>
        <fullName evidence="20">Acyl-[acyl-carrier-protein] desaturase</fullName>
        <ecNumber evidence="20">1.14.19.-</ecNumber>
    </recommendedName>
</protein>
<dbReference type="PROSITE" id="PS01182">
    <property type="entry name" value="GLYCOSYL_HYDROL_F35"/>
    <property type="match status" value="1"/>
</dbReference>
<evidence type="ECO:0000256" key="3">
    <source>
        <dbReference type="ARBA" id="ARBA00004872"/>
    </source>
</evidence>
<dbReference type="GO" id="GO:0009570">
    <property type="term" value="C:chloroplast stroma"/>
    <property type="evidence" value="ECO:0007669"/>
    <property type="project" value="TreeGrafter"/>
</dbReference>
<evidence type="ECO:0000256" key="1">
    <source>
        <dbReference type="ARBA" id="ARBA00001412"/>
    </source>
</evidence>
<dbReference type="InterPro" id="IPR017853">
    <property type="entry name" value="GH"/>
</dbReference>
<evidence type="ECO:0000313" key="24">
    <source>
        <dbReference type="EMBL" id="OMO50147.1"/>
    </source>
</evidence>
<keyword evidence="22" id="KW-0812">Transmembrane</keyword>
<dbReference type="AlphaFoldDB" id="A0A1R3FWB7"/>
<dbReference type="Pfam" id="PF03405">
    <property type="entry name" value="FA_desaturase_2"/>
    <property type="match status" value="2"/>
</dbReference>
<feature type="domain" description="Glycoside hydrolase 35 catalytic" evidence="23">
    <location>
        <begin position="228"/>
        <end position="315"/>
    </location>
</feature>
<dbReference type="Pfam" id="PF01301">
    <property type="entry name" value="Glyco_hydro_35"/>
    <property type="match status" value="1"/>
</dbReference>
<dbReference type="Pfam" id="PF00237">
    <property type="entry name" value="Ribosomal_L22"/>
    <property type="match status" value="1"/>
</dbReference>
<dbReference type="InterPro" id="IPR009078">
    <property type="entry name" value="Ferritin-like_SF"/>
</dbReference>
<evidence type="ECO:0000256" key="7">
    <source>
        <dbReference type="ARBA" id="ARBA00022516"/>
    </source>
</evidence>
<keyword evidence="18 21" id="KW-0687">Ribonucleoprotein</keyword>
<keyword evidence="10" id="KW-0479">Metal-binding</keyword>
<keyword evidence="11" id="KW-0276">Fatty acid metabolism</keyword>
<dbReference type="InterPro" id="IPR031330">
    <property type="entry name" value="Gly_Hdrlase_35_cat"/>
</dbReference>
<keyword evidence="17 20" id="KW-0275">Fatty acid biosynthesis</keyword>
<comment type="subunit">
    <text evidence="6 20">Homodimer.</text>
</comment>
<dbReference type="GO" id="GO:0003735">
    <property type="term" value="F:structural constituent of ribosome"/>
    <property type="evidence" value="ECO:0007669"/>
    <property type="project" value="InterPro"/>
</dbReference>
<keyword evidence="22" id="KW-1133">Transmembrane helix</keyword>
<comment type="cofactor">
    <cofactor evidence="20">
        <name>Fe(2+)</name>
        <dbReference type="ChEBI" id="CHEBI:29033"/>
    </cofactor>
    <text evidence="20">Binds 2 Fe(2+) ions per subunit.</text>
</comment>
<dbReference type="EMBL" id="AWWV01016271">
    <property type="protein sequence ID" value="OMO50147.1"/>
    <property type="molecule type" value="Genomic_DNA"/>
</dbReference>
<accession>A0A1R3FWB7</accession>
<keyword evidence="22" id="KW-0472">Membrane</keyword>
<keyword evidence="9" id="KW-0934">Plastid</keyword>
<evidence type="ECO:0000256" key="10">
    <source>
        <dbReference type="ARBA" id="ARBA00022723"/>
    </source>
</evidence>
<evidence type="ECO:0000256" key="21">
    <source>
        <dbReference type="RuleBase" id="RU004005"/>
    </source>
</evidence>
<evidence type="ECO:0000256" key="17">
    <source>
        <dbReference type="ARBA" id="ARBA00023160"/>
    </source>
</evidence>
<evidence type="ECO:0000256" key="9">
    <source>
        <dbReference type="ARBA" id="ARBA00022640"/>
    </source>
</evidence>
<dbReference type="InterPro" id="IPR019801">
    <property type="entry name" value="Glyco_hydro_35_CS"/>
</dbReference>
<dbReference type="SUPFAM" id="SSF47240">
    <property type="entry name" value="Ferritin-like"/>
    <property type="match status" value="1"/>
</dbReference>
<evidence type="ECO:0000256" key="8">
    <source>
        <dbReference type="ARBA" id="ARBA00022528"/>
    </source>
</evidence>
<dbReference type="InterPro" id="IPR005067">
    <property type="entry name" value="Fatty_acid_desaturase-2"/>
</dbReference>
<dbReference type="EC" id="1.14.19.-" evidence="20"/>
<comment type="similarity">
    <text evidence="5 21">Belongs to the universal ribosomal protein uL22 family.</text>
</comment>
<dbReference type="STRING" id="210143.A0A1R3FWB7"/>
<evidence type="ECO:0000256" key="22">
    <source>
        <dbReference type="SAM" id="Phobius"/>
    </source>
</evidence>
<organism evidence="24 25">
    <name type="scientific">Corchorus capsularis</name>
    <name type="common">Jute</name>
    <dbReference type="NCBI Taxonomy" id="210143"/>
    <lineage>
        <taxon>Eukaryota</taxon>
        <taxon>Viridiplantae</taxon>
        <taxon>Streptophyta</taxon>
        <taxon>Embryophyta</taxon>
        <taxon>Tracheophyta</taxon>
        <taxon>Spermatophyta</taxon>
        <taxon>Magnoliopsida</taxon>
        <taxon>eudicotyledons</taxon>
        <taxon>Gunneridae</taxon>
        <taxon>Pentapetalae</taxon>
        <taxon>rosids</taxon>
        <taxon>malvids</taxon>
        <taxon>Malvales</taxon>
        <taxon>Malvaceae</taxon>
        <taxon>Grewioideae</taxon>
        <taxon>Apeibeae</taxon>
        <taxon>Corchorus</taxon>
    </lineage>
</organism>
<comment type="catalytic activity">
    <reaction evidence="1">
        <text>Hydrolysis of terminal non-reducing beta-D-galactose residues in beta-D-galactosides.</text>
        <dbReference type="EC" id="3.2.1.23"/>
    </reaction>
</comment>
<evidence type="ECO:0000313" key="25">
    <source>
        <dbReference type="Proteomes" id="UP000188268"/>
    </source>
</evidence>
<evidence type="ECO:0000256" key="18">
    <source>
        <dbReference type="ARBA" id="ARBA00023274"/>
    </source>
</evidence>
<dbReference type="Gramene" id="OMO50147">
    <property type="protein sequence ID" value="OMO50147"/>
    <property type="gene ID" value="CCACVL1_30601"/>
</dbReference>
<name>A0A1R3FWB7_COCAP</name>
<comment type="function">
    <text evidence="20">Introduction of a cis double bond between carbons of the acyl chain.</text>
</comment>
<dbReference type="GO" id="GO:0006412">
    <property type="term" value="P:translation"/>
    <property type="evidence" value="ECO:0007669"/>
    <property type="project" value="InterPro"/>
</dbReference>
<evidence type="ECO:0000256" key="15">
    <source>
        <dbReference type="ARBA" id="ARBA00023004"/>
    </source>
</evidence>
<dbReference type="GO" id="GO:0005975">
    <property type="term" value="P:carbohydrate metabolic process"/>
    <property type="evidence" value="ECO:0007669"/>
    <property type="project" value="InterPro"/>
</dbReference>
<keyword evidence="14 20" id="KW-0560">Oxidoreductase</keyword>
<dbReference type="Gene3D" id="1.10.620.20">
    <property type="entry name" value="Ribonucleotide Reductase, subunit A"/>
    <property type="match status" value="2"/>
</dbReference>
<dbReference type="InterPro" id="IPR036394">
    <property type="entry name" value="Ribosomal_uL22_sf"/>
</dbReference>
<evidence type="ECO:0000256" key="14">
    <source>
        <dbReference type="ARBA" id="ARBA00023002"/>
    </source>
</evidence>
<dbReference type="PANTHER" id="PTHR31155">
    <property type="entry name" value="ACYL- ACYL-CARRIER-PROTEIN DESATURASE-RELATED"/>
    <property type="match status" value="1"/>
</dbReference>
<keyword evidence="15" id="KW-0408">Iron</keyword>
<proteinExistence type="inferred from homology"/>
<dbReference type="GO" id="GO:0046872">
    <property type="term" value="F:metal ion binding"/>
    <property type="evidence" value="ECO:0007669"/>
    <property type="project" value="UniProtKB-KW"/>
</dbReference>
<dbReference type="GO" id="GO:0004565">
    <property type="term" value="F:beta-galactosidase activity"/>
    <property type="evidence" value="ECO:0007669"/>
    <property type="project" value="UniProtKB-EC"/>
</dbReference>
<comment type="catalytic activity">
    <reaction evidence="19">
        <text>octadecanoyl-[ACP] + 2 reduced [2Fe-2S]-[ferredoxin] + O2 + 2 H(+) = (9Z)-octadecenoyl-[ACP] + 2 oxidized [2Fe-2S]-[ferredoxin] + 2 H2O</text>
        <dbReference type="Rhea" id="RHEA:11776"/>
        <dbReference type="Rhea" id="RHEA-COMP:9656"/>
        <dbReference type="Rhea" id="RHEA-COMP:9924"/>
        <dbReference type="Rhea" id="RHEA-COMP:10000"/>
        <dbReference type="Rhea" id="RHEA-COMP:10001"/>
        <dbReference type="ChEBI" id="CHEBI:15377"/>
        <dbReference type="ChEBI" id="CHEBI:15378"/>
        <dbReference type="ChEBI" id="CHEBI:15379"/>
        <dbReference type="ChEBI" id="CHEBI:33737"/>
        <dbReference type="ChEBI" id="CHEBI:33738"/>
        <dbReference type="ChEBI" id="CHEBI:78495"/>
        <dbReference type="ChEBI" id="CHEBI:78783"/>
        <dbReference type="EC" id="1.14.19.2"/>
    </reaction>
</comment>
<comment type="caution">
    <text evidence="24">The sequence shown here is derived from an EMBL/GenBank/DDBJ whole genome shotgun (WGS) entry which is preliminary data.</text>
</comment>
<dbReference type="CDD" id="cd01050">
    <property type="entry name" value="Acyl_ACP_Desat"/>
    <property type="match status" value="1"/>
</dbReference>
<keyword evidence="7 20" id="KW-0444">Lipid biosynthesis</keyword>
<comment type="subcellular location">
    <subcellularLocation>
        <location evidence="2">Plastid</location>
        <location evidence="2">Chloroplast</location>
    </subcellularLocation>
</comment>
<dbReference type="Proteomes" id="UP000188268">
    <property type="component" value="Unassembled WGS sequence"/>
</dbReference>
<sequence length="761" mass="85971">MIHGDKKMVRNSFFGAQQRMKQQANNKMDSKQMLVWMQELLSLPLILRSCPLSEHRGVTSKGNRTDAIEVYGSLDSMGFQENLLSSALKIYNNLTMLWLNAKLGFGTHLGVGTADCLILEDKDLLKGRCLILEMRASTKILVLLLCLAVTVVMTSFATSVTYDHRSIVIDGKRRVLISGSIHYPRSTPDDNFEGRYDLVKFIKLIGEPGLYAHLPHRAICLRRMELWAEMQRFTAKIVEMMKAEKLYASQGGPIILSQIENEYGNIDGPYGAAAKSYINWAANMAVSLKTDVPWIMCQQDDAPDPIVEIINFKEPLSNEGISTSRNLLAGASEETPISSPLTPVLAINSGKTEEKKVAPNRSKVQAVLKNIKQSPKKVNLVAALVRGMRVEDALLKLQVTVKRAAKTVYQFLENSINLESRRMVNSPPQREIEKKQATFRPAKEVGFQVTHSMPPEKIEIFKSMENRATKNVLVHLNQVEKSWQPQDFLPAPESEGFYEQVKELRERSREIGDEYLVVLVGNMITEEALPTYQTVINTLDGTRDETGASLTPWAIWLRAWTAEENCHGDLLNKIPNLKTTPTMDSYTLHFQERATFISHGNIARLVKAHEDTKLAQICGTIAADEKRHEAAYTKIVEKLFEIDPDGTMLALADRMRKKITMPAFLMYDGHDDFLFDHYSAVAQRLGVYTAKDYADILEFFVGRWKVEKLTGLSAEGRKAQDFVCELPKKIRRIEEKVATRAKAKQPSTTPFSWIFNREIIV</sequence>
<dbReference type="InterPro" id="IPR001063">
    <property type="entry name" value="Ribosomal_uL22"/>
</dbReference>
<dbReference type="InterPro" id="IPR012348">
    <property type="entry name" value="RNR-like"/>
</dbReference>
<dbReference type="Gene3D" id="3.90.470.10">
    <property type="entry name" value="Ribosomal protein L22/L17"/>
    <property type="match status" value="1"/>
</dbReference>
<reference evidence="24 25" key="1">
    <citation type="submission" date="2013-09" db="EMBL/GenBank/DDBJ databases">
        <title>Corchorus capsularis genome sequencing.</title>
        <authorList>
            <person name="Alam M."/>
            <person name="Haque M.S."/>
            <person name="Islam M.S."/>
            <person name="Emdad E.M."/>
            <person name="Islam M.M."/>
            <person name="Ahmed B."/>
            <person name="Halim A."/>
            <person name="Hossen Q.M.M."/>
            <person name="Hossain M.Z."/>
            <person name="Ahmed R."/>
            <person name="Khan M.M."/>
            <person name="Islam R."/>
            <person name="Rashid M.M."/>
            <person name="Khan S.A."/>
            <person name="Rahman M.S."/>
            <person name="Alam M."/>
        </authorList>
    </citation>
    <scope>NUCLEOTIDE SEQUENCE [LARGE SCALE GENOMIC DNA]</scope>
    <source>
        <strain evidence="25">cv. CVL-1</strain>
        <tissue evidence="24">Whole seedling</tissue>
    </source>
</reference>
<evidence type="ECO:0000256" key="4">
    <source>
        <dbReference type="ARBA" id="ARBA00008749"/>
    </source>
</evidence>
<gene>
    <name evidence="24" type="ORF">CCACVL1_30601</name>
</gene>
<dbReference type="UniPathway" id="UPA00199"/>
<keyword evidence="12" id="KW-0809">Transit peptide</keyword>
<dbReference type="GO" id="GO:0005840">
    <property type="term" value="C:ribosome"/>
    <property type="evidence" value="ECO:0007669"/>
    <property type="project" value="UniProtKB-KW"/>
</dbReference>
<dbReference type="GO" id="GO:0045300">
    <property type="term" value="F:stearoyl-[ACP] desaturase activity"/>
    <property type="evidence" value="ECO:0007669"/>
    <property type="project" value="UniProtKB-EC"/>
</dbReference>
<dbReference type="PANTHER" id="PTHR31155:SF27">
    <property type="entry name" value="STEAROYL-[ACYL-CARRIER-PROTEIN] 9-DESATURASE 5, CHLOROPLASTIC"/>
    <property type="match status" value="1"/>
</dbReference>
<evidence type="ECO:0000256" key="6">
    <source>
        <dbReference type="ARBA" id="ARBA00011738"/>
    </source>
</evidence>
<keyword evidence="25" id="KW-1185">Reference proteome</keyword>
<evidence type="ECO:0000256" key="11">
    <source>
        <dbReference type="ARBA" id="ARBA00022832"/>
    </source>
</evidence>